<evidence type="ECO:0000256" key="3">
    <source>
        <dbReference type="SAM" id="SignalP"/>
    </source>
</evidence>
<feature type="active site" evidence="1">
    <location>
        <position position="148"/>
    </location>
</feature>
<dbReference type="PROSITE" id="PS51257">
    <property type="entry name" value="PROKAR_LIPOPROTEIN"/>
    <property type="match status" value="1"/>
</dbReference>
<keyword evidence="6" id="KW-1185">Reference proteome</keyword>
<dbReference type="AlphaFoldDB" id="A0A3N7HP03"/>
<dbReference type="Pfam" id="PF13406">
    <property type="entry name" value="SLT_2"/>
    <property type="match status" value="1"/>
</dbReference>
<dbReference type="CDD" id="cd13399">
    <property type="entry name" value="Slt35-like"/>
    <property type="match status" value="1"/>
</dbReference>
<feature type="compositionally biased region" description="Low complexity" evidence="2">
    <location>
        <begin position="382"/>
        <end position="411"/>
    </location>
</feature>
<feature type="region of interest" description="Disordered" evidence="2">
    <location>
        <begin position="382"/>
        <end position="421"/>
    </location>
</feature>
<comment type="caution">
    <text evidence="5">The sequence shown here is derived from an EMBL/GenBank/DDBJ whole genome shotgun (WGS) entry which is preliminary data.</text>
</comment>
<feature type="compositionally biased region" description="Pro residues" evidence="2">
    <location>
        <begin position="412"/>
        <end position="421"/>
    </location>
</feature>
<reference evidence="5 6" key="1">
    <citation type="submission" date="2018-08" db="EMBL/GenBank/DDBJ databases">
        <authorList>
            <person name="Khan S.A."/>
            <person name="Jeon C.O."/>
            <person name="Chun B.H."/>
            <person name="Jeong S.E."/>
        </authorList>
    </citation>
    <scope>NUCLEOTIDE SEQUENCE [LARGE SCALE GENOMIC DNA]</scope>
    <source>
        <strain evidence="5 6">S-16</strain>
    </source>
</reference>
<dbReference type="NCBIfam" id="TIGR02282">
    <property type="entry name" value="MltB"/>
    <property type="match status" value="1"/>
</dbReference>
<dbReference type="InterPro" id="IPR023346">
    <property type="entry name" value="Lysozyme-like_dom_sf"/>
</dbReference>
<dbReference type="SUPFAM" id="SSF53955">
    <property type="entry name" value="Lysozyme-like"/>
    <property type="match status" value="1"/>
</dbReference>
<accession>A0A3N7HP03</accession>
<evidence type="ECO:0000256" key="2">
    <source>
        <dbReference type="SAM" id="MobiDB-lite"/>
    </source>
</evidence>
<name>A0A3N7HP03_9BURK</name>
<dbReference type="EMBL" id="QUSW01000004">
    <property type="protein sequence ID" value="RQP23850.1"/>
    <property type="molecule type" value="Genomic_DNA"/>
</dbReference>
<dbReference type="InterPro" id="IPR011757">
    <property type="entry name" value="Lytic_transglycosylase_MltB"/>
</dbReference>
<evidence type="ECO:0000313" key="5">
    <source>
        <dbReference type="EMBL" id="RQP23850.1"/>
    </source>
</evidence>
<dbReference type="Gene3D" id="1.10.8.350">
    <property type="entry name" value="Bacterial muramidase"/>
    <property type="match status" value="1"/>
</dbReference>
<feature type="signal peptide" evidence="3">
    <location>
        <begin position="1"/>
        <end position="27"/>
    </location>
</feature>
<gene>
    <name evidence="5" type="primary">mltB</name>
    <name evidence="5" type="ORF">DZC73_17200</name>
</gene>
<keyword evidence="3" id="KW-0732">Signal</keyword>
<dbReference type="RefSeq" id="WP_124541581.1">
    <property type="nucleotide sequence ID" value="NZ_QUSW01000004.1"/>
</dbReference>
<dbReference type="PANTHER" id="PTHR30163">
    <property type="entry name" value="MEMBRANE-BOUND LYTIC MUREIN TRANSGLYCOSYLASE B"/>
    <property type="match status" value="1"/>
</dbReference>
<evidence type="ECO:0000259" key="4">
    <source>
        <dbReference type="Pfam" id="PF13406"/>
    </source>
</evidence>
<feature type="chain" id="PRO_5018238655" evidence="3">
    <location>
        <begin position="28"/>
        <end position="421"/>
    </location>
</feature>
<dbReference type="Gene3D" id="1.10.530.10">
    <property type="match status" value="1"/>
</dbReference>
<proteinExistence type="predicted"/>
<dbReference type="FunFam" id="1.10.8.350:FF:000001">
    <property type="entry name" value="Lytic murein transglycosylase B"/>
    <property type="match status" value="1"/>
</dbReference>
<dbReference type="Proteomes" id="UP000267464">
    <property type="component" value="Unassembled WGS sequence"/>
</dbReference>
<reference evidence="5 6" key="2">
    <citation type="submission" date="2018-12" db="EMBL/GenBank/DDBJ databases">
        <title>Rhizobacter gummiphilus sp. nov., a rubber-degrading bacterium isolated from the soil of a botanical garden in Japan.</title>
        <authorList>
            <person name="Shunsuke S.S."/>
        </authorList>
    </citation>
    <scope>NUCLEOTIDE SEQUENCE [LARGE SCALE GENOMIC DNA]</scope>
    <source>
        <strain evidence="5 6">S-16</strain>
    </source>
</reference>
<dbReference type="InterPro" id="IPR031304">
    <property type="entry name" value="SLT_2"/>
</dbReference>
<dbReference type="GO" id="GO:0008933">
    <property type="term" value="F:peptidoglycan lytic transglycosylase activity"/>
    <property type="evidence" value="ECO:0007669"/>
    <property type="project" value="TreeGrafter"/>
</dbReference>
<evidence type="ECO:0000313" key="6">
    <source>
        <dbReference type="Proteomes" id="UP000267464"/>
    </source>
</evidence>
<dbReference type="OrthoDB" id="9772911at2"/>
<dbReference type="PANTHER" id="PTHR30163:SF9">
    <property type="entry name" value="MEMBRANE-BOUND LYTIC MUREIN TRANSGLYCOSYLASE B"/>
    <property type="match status" value="1"/>
</dbReference>
<dbReference type="GO" id="GO:0009253">
    <property type="term" value="P:peptidoglycan catabolic process"/>
    <property type="evidence" value="ECO:0007669"/>
    <property type="project" value="TreeGrafter"/>
</dbReference>
<dbReference type="InterPro" id="IPR043426">
    <property type="entry name" value="MltB-like"/>
</dbReference>
<organism evidence="5 6">
    <name type="scientific">Piscinibacter terrae</name>
    <dbReference type="NCBI Taxonomy" id="2496871"/>
    <lineage>
        <taxon>Bacteria</taxon>
        <taxon>Pseudomonadati</taxon>
        <taxon>Pseudomonadota</taxon>
        <taxon>Betaproteobacteria</taxon>
        <taxon>Burkholderiales</taxon>
        <taxon>Sphaerotilaceae</taxon>
        <taxon>Piscinibacter</taxon>
    </lineage>
</organism>
<evidence type="ECO:0000256" key="1">
    <source>
        <dbReference type="PIRSR" id="PIRSR611757-1"/>
    </source>
</evidence>
<sequence length="421" mass="44713">MSALFTRTALACMVALSACVAAGAVQAKAKPRKHSKVVPDKAPDVVIYGQREDVMRFAAEAAARRELDVDATRAALAQAKYIPSVARLIMPPPAGTAKNWGAYRSRFVEPVRLKAGAAFWSANEAWLRLAEERYGVPPEIIVGIVGVETIYGQQMGSFRIIDALATLSFDFPAGRKDRSAFFRDELENYLLLCRQQGVDPLSWRGSYAGAIGMPQFMPSSILAHAVDFDGDGHIDLHNNPADVIGSVAHFLSNHGWQRGMPTRYDVSVPVDTAQRALLLAPDILPSFTPQEFAGHGAVLDESGKAHPGKLALVELQNGDAAPTYVAGTENFYAITRYNWSSYYALAVISLGEAIKRQRPPLASEPVPAPALPASAPMAADPVAAVPAQSPASAPEPAASAAPASLPASGVAPMPPAEPASR</sequence>
<feature type="domain" description="Transglycosylase SLT" evidence="4">
    <location>
        <begin position="51"/>
        <end position="351"/>
    </location>
</feature>
<protein>
    <submittedName>
        <fullName evidence="5">Lytic murein transglycosylase B</fullName>
    </submittedName>
</protein>